<sequence>MEQPLCDASWKPSVVHPLRRIDSCVLRTTYTPSEGEASEMTRIMEKEEEDIVRRTKEILWARQMLKEAETRKKALELNLMQRRSIVSVQRRVPAEIWEIIFGMASVSSYRQASLVIDSRIRTGILMPPIILSHVCSRWRQITLRCPRIWSSIHIEFQGLPKHSHHLLRTYLENSRGSVLRLSLSASGTRPDTLCWHILAPNLSRCSSLTLEVYDMNDFVASIRSTAGISLPVLVSFNGMTGQDDAFVSENWLWQAVRHASKLVTAQIPYVLPSSSFCYPQLTKLKVGDLNAAHFTEFLTILKTSSLLRSLSIVISPHDYSVDSIPEVTISKIELPYLQRLVANSPNETVGLHNHLLNTLFRSLTTPSLHNLALRYADTRESSEMRWPPPLLTMVSHSSSSLQSLTLRIDHLRGCPQEPISAILKMTPHVISFQLQMAPNPFGLTSSGEPFHQVTSTFITTFISELMSRPPLLPRLESLSVQVAGISLDRSIIDSVFALAASRGRARAAVDNLPFRVDTRTLKDIRIEPFSPLSGPLVLSEEALARIRQMEDEGIMLHIGHGPKYFTQFDDDSDFE</sequence>
<protein>
    <recommendedName>
        <fullName evidence="3">F-box domain-containing protein</fullName>
    </recommendedName>
</protein>
<evidence type="ECO:0000313" key="2">
    <source>
        <dbReference type="Proteomes" id="UP001437256"/>
    </source>
</evidence>
<dbReference type="EMBL" id="JBBXMP010000033">
    <property type="protein sequence ID" value="KAL0066701.1"/>
    <property type="molecule type" value="Genomic_DNA"/>
</dbReference>
<comment type="caution">
    <text evidence="1">The sequence shown here is derived from an EMBL/GenBank/DDBJ whole genome shotgun (WGS) entry which is preliminary data.</text>
</comment>
<proteinExistence type="predicted"/>
<evidence type="ECO:0008006" key="3">
    <source>
        <dbReference type="Google" id="ProtNLM"/>
    </source>
</evidence>
<evidence type="ECO:0000313" key="1">
    <source>
        <dbReference type="EMBL" id="KAL0066701.1"/>
    </source>
</evidence>
<dbReference type="Proteomes" id="UP001437256">
    <property type="component" value="Unassembled WGS sequence"/>
</dbReference>
<accession>A0ABR2ZYL2</accession>
<organism evidence="1 2">
    <name type="scientific">Marasmius tenuissimus</name>
    <dbReference type="NCBI Taxonomy" id="585030"/>
    <lineage>
        <taxon>Eukaryota</taxon>
        <taxon>Fungi</taxon>
        <taxon>Dikarya</taxon>
        <taxon>Basidiomycota</taxon>
        <taxon>Agaricomycotina</taxon>
        <taxon>Agaricomycetes</taxon>
        <taxon>Agaricomycetidae</taxon>
        <taxon>Agaricales</taxon>
        <taxon>Marasmiineae</taxon>
        <taxon>Marasmiaceae</taxon>
        <taxon>Marasmius</taxon>
    </lineage>
</organism>
<gene>
    <name evidence="1" type="ORF">AAF712_006306</name>
</gene>
<keyword evidence="2" id="KW-1185">Reference proteome</keyword>
<reference evidence="1 2" key="1">
    <citation type="submission" date="2024-05" db="EMBL/GenBank/DDBJ databases">
        <title>A draft genome resource for the thread blight pathogen Marasmius tenuissimus strain MS-2.</title>
        <authorList>
            <person name="Yulfo-Soto G.E."/>
            <person name="Baruah I.K."/>
            <person name="Amoako-Attah I."/>
            <person name="Bukari Y."/>
            <person name="Meinhardt L.W."/>
            <person name="Bailey B.A."/>
            <person name="Cohen S.P."/>
        </authorList>
    </citation>
    <scope>NUCLEOTIDE SEQUENCE [LARGE SCALE GENOMIC DNA]</scope>
    <source>
        <strain evidence="1 2">MS-2</strain>
    </source>
</reference>
<name>A0ABR2ZYL2_9AGAR</name>